<dbReference type="InterPro" id="IPR026122">
    <property type="entry name" value="MOV-10/SDE3_DEXXQ/H-box"/>
</dbReference>
<comment type="similarity">
    <text evidence="2">Belongs to the DNA2/NAM7 helicase family. SDE3 subfamily.</text>
</comment>
<dbReference type="OrthoDB" id="6513042at2759"/>
<evidence type="ECO:0000259" key="14">
    <source>
        <dbReference type="Pfam" id="PF21634"/>
    </source>
</evidence>
<dbReference type="Pfam" id="PF21633">
    <property type="entry name" value="MOV-10_Ig-like"/>
    <property type="match status" value="1"/>
</dbReference>
<evidence type="ECO:0000256" key="6">
    <source>
        <dbReference type="ARBA" id="ARBA00022801"/>
    </source>
</evidence>
<dbReference type="PANTHER" id="PTHR45418:SF1">
    <property type="entry name" value="CANCER_TESTIS ANTIGEN 55"/>
    <property type="match status" value="1"/>
</dbReference>
<dbReference type="InterPro" id="IPR041679">
    <property type="entry name" value="DNA2/NAM7-like_C"/>
</dbReference>
<evidence type="ECO:0000256" key="3">
    <source>
        <dbReference type="ARBA" id="ARBA00012552"/>
    </source>
</evidence>
<evidence type="ECO:0000256" key="9">
    <source>
        <dbReference type="ARBA" id="ARBA00023158"/>
    </source>
</evidence>
<evidence type="ECO:0000259" key="11">
    <source>
        <dbReference type="Pfam" id="PF13086"/>
    </source>
</evidence>
<dbReference type="GO" id="GO:0016787">
    <property type="term" value="F:hydrolase activity"/>
    <property type="evidence" value="ECO:0007669"/>
    <property type="project" value="UniProtKB-KW"/>
</dbReference>
<keyword evidence="6" id="KW-0378">Hydrolase</keyword>
<comment type="catalytic activity">
    <reaction evidence="10">
        <text>ATP + H2O = ADP + phosphate + H(+)</text>
        <dbReference type="Rhea" id="RHEA:13065"/>
        <dbReference type="ChEBI" id="CHEBI:15377"/>
        <dbReference type="ChEBI" id="CHEBI:15378"/>
        <dbReference type="ChEBI" id="CHEBI:30616"/>
        <dbReference type="ChEBI" id="CHEBI:43474"/>
        <dbReference type="ChEBI" id="CHEBI:456216"/>
        <dbReference type="EC" id="3.6.4.13"/>
    </reaction>
</comment>
<evidence type="ECO:0000256" key="8">
    <source>
        <dbReference type="ARBA" id="ARBA00022840"/>
    </source>
</evidence>
<evidence type="ECO:0000256" key="10">
    <source>
        <dbReference type="ARBA" id="ARBA00047984"/>
    </source>
</evidence>
<dbReference type="GO" id="GO:0031047">
    <property type="term" value="P:regulatory ncRNA-mediated gene silencing"/>
    <property type="evidence" value="ECO:0007669"/>
    <property type="project" value="UniProtKB-KW"/>
</dbReference>
<evidence type="ECO:0000313" key="15">
    <source>
        <dbReference type="EMBL" id="CAG9832634.1"/>
    </source>
</evidence>
<feature type="domain" description="DNA2/NAM7 helicase-like C-terminal" evidence="12">
    <location>
        <begin position="622"/>
        <end position="849"/>
    </location>
</feature>
<keyword evidence="4" id="KW-0963">Cytoplasm</keyword>
<dbReference type="EC" id="3.6.4.13" evidence="3"/>
<keyword evidence="8" id="KW-0067">ATP-binding</keyword>
<proteinExistence type="inferred from homology"/>
<dbReference type="CDD" id="cd18038">
    <property type="entry name" value="DEXXQc_Helz-like"/>
    <property type="match status" value="1"/>
</dbReference>
<evidence type="ECO:0000256" key="7">
    <source>
        <dbReference type="ARBA" id="ARBA00022806"/>
    </source>
</evidence>
<dbReference type="Proteomes" id="UP001153709">
    <property type="component" value="Chromosome 4"/>
</dbReference>
<dbReference type="GO" id="GO:0003723">
    <property type="term" value="F:RNA binding"/>
    <property type="evidence" value="ECO:0007669"/>
    <property type="project" value="InterPro"/>
</dbReference>
<keyword evidence="7" id="KW-0347">Helicase</keyword>
<evidence type="ECO:0000256" key="5">
    <source>
        <dbReference type="ARBA" id="ARBA00022741"/>
    </source>
</evidence>
<dbReference type="InterPro" id="IPR049077">
    <property type="entry name" value="MOV-10_Ig-like"/>
</dbReference>
<protein>
    <recommendedName>
        <fullName evidence="3">RNA helicase</fullName>
        <ecNumber evidence="3">3.6.4.13</ecNumber>
    </recommendedName>
</protein>
<dbReference type="AlphaFoldDB" id="A0A9N9SZL3"/>
<feature type="domain" description="Helicase MOV-10 Ig-like" evidence="13">
    <location>
        <begin position="43"/>
        <end position="179"/>
    </location>
</feature>
<dbReference type="Pfam" id="PF13087">
    <property type="entry name" value="AAA_12"/>
    <property type="match status" value="1"/>
</dbReference>
<evidence type="ECO:0000256" key="1">
    <source>
        <dbReference type="ARBA" id="ARBA00004496"/>
    </source>
</evidence>
<accession>A0A9N9SZL3</accession>
<dbReference type="GO" id="GO:0005524">
    <property type="term" value="F:ATP binding"/>
    <property type="evidence" value="ECO:0007669"/>
    <property type="project" value="UniProtKB-KW"/>
</dbReference>
<evidence type="ECO:0000259" key="12">
    <source>
        <dbReference type="Pfam" id="PF13087"/>
    </source>
</evidence>
<dbReference type="PANTHER" id="PTHR45418">
    <property type="entry name" value="CANCER/TESTIS ANTIGEN 55"/>
    <property type="match status" value="1"/>
</dbReference>
<comment type="subcellular location">
    <subcellularLocation>
        <location evidence="1">Cytoplasm</location>
    </subcellularLocation>
</comment>
<gene>
    <name evidence="15" type="ORF">DIABBA_LOCUS6094</name>
</gene>
<dbReference type="GO" id="GO:0005737">
    <property type="term" value="C:cytoplasm"/>
    <property type="evidence" value="ECO:0007669"/>
    <property type="project" value="UniProtKB-SubCell"/>
</dbReference>
<reference evidence="15" key="1">
    <citation type="submission" date="2022-01" db="EMBL/GenBank/DDBJ databases">
        <authorList>
            <person name="King R."/>
        </authorList>
    </citation>
    <scope>NUCLEOTIDE SEQUENCE</scope>
</reference>
<dbReference type="GO" id="GO:0032574">
    <property type="term" value="F:5'-3' RNA helicase activity"/>
    <property type="evidence" value="ECO:0007669"/>
    <property type="project" value="InterPro"/>
</dbReference>
<keyword evidence="9" id="KW-0943">RNA-mediated gene silencing</keyword>
<evidence type="ECO:0000256" key="4">
    <source>
        <dbReference type="ARBA" id="ARBA00022490"/>
    </source>
</evidence>
<dbReference type="CDD" id="cd18808">
    <property type="entry name" value="SF1_C_Upf1"/>
    <property type="match status" value="1"/>
</dbReference>
<dbReference type="Pfam" id="PF21634">
    <property type="entry name" value="MOV-10_beta-barrel"/>
    <property type="match status" value="1"/>
</dbReference>
<feature type="domain" description="DNA2/NAM7 helicase helicase" evidence="11">
    <location>
        <begin position="539"/>
        <end position="612"/>
    </location>
</feature>
<feature type="domain" description="Helicase MOV-10-like beta-barrel" evidence="14">
    <location>
        <begin position="290"/>
        <end position="351"/>
    </location>
</feature>
<dbReference type="EMBL" id="OU898279">
    <property type="protein sequence ID" value="CAG9832634.1"/>
    <property type="molecule type" value="Genomic_DNA"/>
</dbReference>
<name>A0A9N9SZL3_DIABA</name>
<keyword evidence="5" id="KW-0547">Nucleotide-binding</keyword>
<dbReference type="InterPro" id="IPR041677">
    <property type="entry name" value="DNA2/NAM7_AAA_11"/>
</dbReference>
<dbReference type="InterPro" id="IPR027417">
    <property type="entry name" value="P-loop_NTPase"/>
</dbReference>
<evidence type="ECO:0000256" key="2">
    <source>
        <dbReference type="ARBA" id="ARBA00005601"/>
    </source>
</evidence>
<organism evidence="15 16">
    <name type="scientific">Diabrotica balteata</name>
    <name type="common">Banded cucumber beetle</name>
    <dbReference type="NCBI Taxonomy" id="107213"/>
    <lineage>
        <taxon>Eukaryota</taxon>
        <taxon>Metazoa</taxon>
        <taxon>Ecdysozoa</taxon>
        <taxon>Arthropoda</taxon>
        <taxon>Hexapoda</taxon>
        <taxon>Insecta</taxon>
        <taxon>Pterygota</taxon>
        <taxon>Neoptera</taxon>
        <taxon>Endopterygota</taxon>
        <taxon>Coleoptera</taxon>
        <taxon>Polyphaga</taxon>
        <taxon>Cucujiformia</taxon>
        <taxon>Chrysomeloidea</taxon>
        <taxon>Chrysomelidae</taxon>
        <taxon>Galerucinae</taxon>
        <taxon>Diabroticina</taxon>
        <taxon>Diabroticites</taxon>
        <taxon>Diabrotica</taxon>
    </lineage>
</organism>
<sequence length="902" mass="103979">MAAPRRQRVCPVCTVEHDENDTMHNTSLRHRLNYLLRQWHNDRRSLVRNRHGVEVTVALGNAPLITNVNNGKYYYKISLESLTERENILDFKCTATNRRRDDIFLTRVLLLCEYEYFSIFTTNNNITPDTVIQLMPNTNHKVMVRFAPDKSIVGGYNIPICFNFQTNKKETFSIIRSINISVEESIEENENQHMTGSPFTGNPWRDVQLIHPPTDSMNYSNMYKIPEASKRFYLYGLQQFQEMRGDDFYRLRELQREMEPGEVTRDNFRKFWHNVLWIEEIGQTLGLQQYNMENVSLNLLDNERLELYVPGLAEKRPSVIAGDMVHIRPHIDHTGYTGIIRKVNDSTVEIGDVHRELIMIIESQSEIREIYDVKFVLSRLSFERQHAGVDRVVKNGLLPCIFPSHDATVRVRQTKRTINDGEFLNQTIATNQEQKTAVRNILNATSVPYPYIVFGPPGTGKTVTIVEAILQLKFKTTHKILVCAPSNSACDLITEKLLEHCTTNELIRVMSSNVDLSNVHKPVLPYSNYEEYEGSWQYKKIDTASLNTYRIVVTTLILVGRLAGYYKPDMVFIDEAAQACEPEVCIALGMVKHGQQIVLAGDPKQLGPSLTSDAAVRYGLGISLLERIMQTDLYSQNNQNCITMLIQNFRNHRTILRLPNELFYGNQLEARSQRSELDPLSTTCVFQKVQEIYNKGKKKKQQLQKLKGQPVEFCSLLSKEQRQGKSPSYYNEKELQMIVKYIKALHALEFVDEEDKVKPSDIGVVTPYVRQVHKLKYLLEQHEIEGVDVGTTETFQGREKRIIIISTVRAQKDLLLYDKLYKLGFVKNEKRFNVAITRAMSKLIIIGCAQVLASDKKWLQYMDLCETLCTFWGAPFPRRTDAVVNQITQKIGAVQIDTQYQQ</sequence>
<evidence type="ECO:0000313" key="16">
    <source>
        <dbReference type="Proteomes" id="UP001153709"/>
    </source>
</evidence>
<feature type="domain" description="DNA2/NAM7 helicase helicase" evidence="11">
    <location>
        <begin position="430"/>
        <end position="524"/>
    </location>
</feature>
<dbReference type="Pfam" id="PF13086">
    <property type="entry name" value="AAA_11"/>
    <property type="match status" value="2"/>
</dbReference>
<dbReference type="SUPFAM" id="SSF52540">
    <property type="entry name" value="P-loop containing nucleoside triphosphate hydrolases"/>
    <property type="match status" value="1"/>
</dbReference>
<evidence type="ECO:0000259" key="13">
    <source>
        <dbReference type="Pfam" id="PF21633"/>
    </source>
</evidence>
<dbReference type="InterPro" id="IPR049080">
    <property type="entry name" value="MOV-10-like_beta-barrel"/>
</dbReference>
<dbReference type="InterPro" id="IPR047187">
    <property type="entry name" value="SF1_C_Upf1"/>
</dbReference>
<keyword evidence="16" id="KW-1185">Reference proteome</keyword>
<dbReference type="Gene3D" id="3.40.50.300">
    <property type="entry name" value="P-loop containing nucleotide triphosphate hydrolases"/>
    <property type="match status" value="2"/>
</dbReference>